<protein>
    <submittedName>
        <fullName evidence="15">Iron complex outermembrane receptor protein</fullName>
    </submittedName>
</protein>
<keyword evidence="12" id="KW-0732">Signal</keyword>
<evidence type="ECO:0000259" key="13">
    <source>
        <dbReference type="Pfam" id="PF00593"/>
    </source>
</evidence>
<proteinExistence type="inferred from homology"/>
<dbReference type="InterPro" id="IPR037066">
    <property type="entry name" value="Plug_dom_sf"/>
</dbReference>
<evidence type="ECO:0000256" key="3">
    <source>
        <dbReference type="ARBA" id="ARBA00022448"/>
    </source>
</evidence>
<evidence type="ECO:0000256" key="2">
    <source>
        <dbReference type="ARBA" id="ARBA00009810"/>
    </source>
</evidence>
<accession>A0ABU1Z8U9</accession>
<reference evidence="15 16" key="1">
    <citation type="submission" date="2023-07" db="EMBL/GenBank/DDBJ databases">
        <title>Sorghum-associated microbial communities from plants grown in Nebraska, USA.</title>
        <authorList>
            <person name="Schachtman D."/>
        </authorList>
    </citation>
    <scope>NUCLEOTIDE SEQUENCE [LARGE SCALE GENOMIC DNA]</scope>
    <source>
        <strain evidence="15 16">BE310</strain>
    </source>
</reference>
<dbReference type="PANTHER" id="PTHR47234:SF2">
    <property type="entry name" value="TONB-DEPENDENT RECEPTOR"/>
    <property type="match status" value="1"/>
</dbReference>
<comment type="subcellular location">
    <subcellularLocation>
        <location evidence="1 10">Cell outer membrane</location>
        <topology evidence="1 10">Multi-pass membrane protein</topology>
    </subcellularLocation>
</comment>
<dbReference type="Proteomes" id="UP001180536">
    <property type="component" value="Unassembled WGS sequence"/>
</dbReference>
<evidence type="ECO:0000256" key="4">
    <source>
        <dbReference type="ARBA" id="ARBA00022452"/>
    </source>
</evidence>
<dbReference type="SUPFAM" id="SSF56935">
    <property type="entry name" value="Porins"/>
    <property type="match status" value="1"/>
</dbReference>
<evidence type="ECO:0000256" key="9">
    <source>
        <dbReference type="ARBA" id="ARBA00023237"/>
    </source>
</evidence>
<sequence>MKLQRLVGQLAVVGLAAHAAGALAQADGKRLERVEITGSSIKRIAGEGALPVQVITASDLNSKGLATAEDMLRQLGVNGTGADSAISNNNVFGSDTDRLTGGAANANLRGFGPGSTLVLLNGRRISSQGMSGGAVDLNAIPMAAISRIEILKDGASAIYGTDAIGGVINFILKKDLVGADIKVDFSQPLESSAGTTRRASLTGGFGTLDQDRFNVMASLSVEKNDVLRGRDRDWANGFQPERGLSPDSSSHPFANVLGNSSTVAGTALGGATGTAGSTVGTGDAVRYTRINLLALTDDCSDIETGVRYQAQLWNATAPSTKYLCNTDYGRQYMLSPKKEAYNLVTRGNVLISDNHTAFVELTASRTAVTAELTPSQFSTTNAANNHYPVGGPHYLNLLTAGVNQFDPTKPIAYRWRMQDFGYRTLENVADNKRLLVGLDGVIGAYDYKLGLSTAKAEGWTNLIDGYANMGRLNDALRTGKINPWVKPGEKQSAEAMALIESIKDRGRLQGGDTTLQQFDGAISGALMKLPAGSLDFAVGFDLRRETFEFLPETGTFTCSDSLADAPTAADASKSKIVYNCPGNSAIPEVSRDVKAVYAELAVPVFKGLDLQLAVRHDKYSDFGGTTNPKIAFRYQPNDMVVFRGSVNTGFKAPSFQQLSPNTAPRLDTADWPDPALCPTDPSQCTLRVNYIDSGNPSLTPEKSKQGTLGVVVSPVRDMTMYLDYWRVDLDDRIKKLTLSELKNNYALFADRFKRDAAGKVTLVEAGWVNAADSTTRGVDWGASYQLQHASGLWKANINGTHMLTHKERTIATQPLVEQVGEFGTRTLYLRNKFNADLSWAQGDWATTLSMVYKSGYKDEDLTRFGTPRRKVDSYTTFNLFATYTGIKNMTLTAGLRNLTDEKPPFTYHNVDNVVGAGWDPRVADPFGRTLAVSASYSFR</sequence>
<feature type="signal peptide" evidence="12">
    <location>
        <begin position="1"/>
        <end position="24"/>
    </location>
</feature>
<feature type="domain" description="TonB-dependent receptor plug" evidence="14">
    <location>
        <begin position="51"/>
        <end position="167"/>
    </location>
</feature>
<dbReference type="InterPro" id="IPR000531">
    <property type="entry name" value="Beta-barrel_TonB"/>
</dbReference>
<evidence type="ECO:0000256" key="5">
    <source>
        <dbReference type="ARBA" id="ARBA00022692"/>
    </source>
</evidence>
<evidence type="ECO:0000256" key="10">
    <source>
        <dbReference type="PROSITE-ProRule" id="PRU01360"/>
    </source>
</evidence>
<keyword evidence="8 15" id="KW-0675">Receptor</keyword>
<dbReference type="Gene3D" id="2.40.170.20">
    <property type="entry name" value="TonB-dependent receptor, beta-barrel domain"/>
    <property type="match status" value="1"/>
</dbReference>
<dbReference type="Pfam" id="PF00593">
    <property type="entry name" value="TonB_dep_Rec_b-barrel"/>
    <property type="match status" value="1"/>
</dbReference>
<organism evidence="15 16">
    <name type="scientific">Pelomonas aquatica</name>
    <dbReference type="NCBI Taxonomy" id="431058"/>
    <lineage>
        <taxon>Bacteria</taxon>
        <taxon>Pseudomonadati</taxon>
        <taxon>Pseudomonadota</taxon>
        <taxon>Betaproteobacteria</taxon>
        <taxon>Burkholderiales</taxon>
        <taxon>Sphaerotilaceae</taxon>
        <taxon>Roseateles</taxon>
    </lineage>
</organism>
<dbReference type="EMBL" id="JAVDXQ010000003">
    <property type="protein sequence ID" value="MDR7297027.1"/>
    <property type="molecule type" value="Genomic_DNA"/>
</dbReference>
<keyword evidence="4 10" id="KW-1134">Transmembrane beta strand</keyword>
<dbReference type="PANTHER" id="PTHR47234">
    <property type="match status" value="1"/>
</dbReference>
<dbReference type="PROSITE" id="PS52016">
    <property type="entry name" value="TONB_DEPENDENT_REC_3"/>
    <property type="match status" value="1"/>
</dbReference>
<evidence type="ECO:0000259" key="14">
    <source>
        <dbReference type="Pfam" id="PF07715"/>
    </source>
</evidence>
<dbReference type="InterPro" id="IPR036942">
    <property type="entry name" value="Beta-barrel_TonB_sf"/>
</dbReference>
<feature type="domain" description="TonB-dependent receptor-like beta-barrel" evidence="13">
    <location>
        <begin position="384"/>
        <end position="898"/>
    </location>
</feature>
<keyword evidence="6 11" id="KW-0798">TonB box</keyword>
<evidence type="ECO:0000256" key="12">
    <source>
        <dbReference type="SAM" id="SignalP"/>
    </source>
</evidence>
<dbReference type="Pfam" id="PF07715">
    <property type="entry name" value="Plug"/>
    <property type="match status" value="1"/>
</dbReference>
<keyword evidence="3 10" id="KW-0813">Transport</keyword>
<evidence type="ECO:0000256" key="8">
    <source>
        <dbReference type="ARBA" id="ARBA00023170"/>
    </source>
</evidence>
<keyword evidence="9 10" id="KW-0998">Cell outer membrane</keyword>
<comment type="similarity">
    <text evidence="2 10 11">Belongs to the TonB-dependent receptor family.</text>
</comment>
<evidence type="ECO:0000256" key="7">
    <source>
        <dbReference type="ARBA" id="ARBA00023136"/>
    </source>
</evidence>
<dbReference type="Gene3D" id="2.170.130.10">
    <property type="entry name" value="TonB-dependent receptor, plug domain"/>
    <property type="match status" value="1"/>
</dbReference>
<dbReference type="InterPro" id="IPR039426">
    <property type="entry name" value="TonB-dep_rcpt-like"/>
</dbReference>
<dbReference type="RefSeq" id="WP_056873144.1">
    <property type="nucleotide sequence ID" value="NZ_JAVDXQ010000003.1"/>
</dbReference>
<feature type="chain" id="PRO_5047297409" evidence="12">
    <location>
        <begin position="25"/>
        <end position="939"/>
    </location>
</feature>
<evidence type="ECO:0000256" key="6">
    <source>
        <dbReference type="ARBA" id="ARBA00023077"/>
    </source>
</evidence>
<evidence type="ECO:0000313" key="15">
    <source>
        <dbReference type="EMBL" id="MDR7297027.1"/>
    </source>
</evidence>
<name>A0ABU1Z8U9_9BURK</name>
<keyword evidence="7 10" id="KW-0472">Membrane</keyword>
<evidence type="ECO:0000256" key="11">
    <source>
        <dbReference type="RuleBase" id="RU003357"/>
    </source>
</evidence>
<keyword evidence="16" id="KW-1185">Reference proteome</keyword>
<evidence type="ECO:0000256" key="1">
    <source>
        <dbReference type="ARBA" id="ARBA00004571"/>
    </source>
</evidence>
<keyword evidence="5 10" id="KW-0812">Transmembrane</keyword>
<comment type="caution">
    <text evidence="15">The sequence shown here is derived from an EMBL/GenBank/DDBJ whole genome shotgun (WGS) entry which is preliminary data.</text>
</comment>
<evidence type="ECO:0000313" key="16">
    <source>
        <dbReference type="Proteomes" id="UP001180536"/>
    </source>
</evidence>
<dbReference type="InterPro" id="IPR012910">
    <property type="entry name" value="Plug_dom"/>
</dbReference>
<gene>
    <name evidence="15" type="ORF">J2X16_002374</name>
</gene>